<keyword evidence="4" id="KW-1185">Reference proteome</keyword>
<proteinExistence type="predicted"/>
<evidence type="ECO:0000256" key="1">
    <source>
        <dbReference type="SAM" id="MobiDB-lite"/>
    </source>
</evidence>
<gene>
    <name evidence="3" type="ORF">OYT1_ch2243</name>
</gene>
<dbReference type="AlphaFoldDB" id="A0A2Z6GEA2"/>
<evidence type="ECO:0000313" key="3">
    <source>
        <dbReference type="EMBL" id="BBE51760.1"/>
    </source>
</evidence>
<accession>A0A2Z6GEA2</accession>
<feature type="region of interest" description="Disordered" evidence="1">
    <location>
        <begin position="175"/>
        <end position="207"/>
    </location>
</feature>
<dbReference type="Proteomes" id="UP000033070">
    <property type="component" value="Chromosome"/>
</dbReference>
<feature type="transmembrane region" description="Helical" evidence="2">
    <location>
        <begin position="41"/>
        <end position="62"/>
    </location>
</feature>
<evidence type="ECO:0000313" key="4">
    <source>
        <dbReference type="Proteomes" id="UP000033070"/>
    </source>
</evidence>
<evidence type="ECO:0000256" key="2">
    <source>
        <dbReference type="SAM" id="Phobius"/>
    </source>
</evidence>
<keyword evidence="2" id="KW-0812">Transmembrane</keyword>
<dbReference type="EMBL" id="AP018738">
    <property type="protein sequence ID" value="BBE51760.1"/>
    <property type="molecule type" value="Genomic_DNA"/>
</dbReference>
<keyword evidence="2" id="KW-0472">Membrane</keyword>
<organism evidence="3 4">
    <name type="scientific">Ferriphaselus amnicola</name>
    <dbReference type="NCBI Taxonomy" id="1188319"/>
    <lineage>
        <taxon>Bacteria</taxon>
        <taxon>Pseudomonadati</taxon>
        <taxon>Pseudomonadota</taxon>
        <taxon>Betaproteobacteria</taxon>
        <taxon>Nitrosomonadales</taxon>
        <taxon>Gallionellaceae</taxon>
        <taxon>Ferriphaselus</taxon>
    </lineage>
</organism>
<protein>
    <submittedName>
        <fullName evidence="3">Uncharacterized protein</fullName>
    </submittedName>
</protein>
<dbReference type="KEGG" id="fam:OYT1_ch2243"/>
<feature type="compositionally biased region" description="Basic residues" evidence="1">
    <location>
        <begin position="184"/>
        <end position="195"/>
    </location>
</feature>
<keyword evidence="2" id="KW-1133">Transmembrane helix</keyword>
<name>A0A2Z6GEA2_9PROT</name>
<sequence>MSFKINSVHILRYSKPIAGIDRIAAVCREELWRRLRPIFRHYFTCLKLLPLFYLVLACVGRAGKGRNQMRKPSAQSCGNWICAAWWGPPLAVGPGVQPVPRSLDALAESRLRHGGSHLVRNRPSDSSAPRHGDLVGGACTPARRLARLPAFLRAARGSMWCGSDTWRGRPASKCAWRAGEGKKAGSRAKRARPLPKTKDVALATNQQ</sequence>
<reference evidence="3 4" key="1">
    <citation type="submission" date="2018-06" db="EMBL/GenBank/DDBJ databases">
        <title>OYT1 Genome Sequencing.</title>
        <authorList>
            <person name="Kato S."/>
            <person name="Itoh T."/>
            <person name="Ohkuma M."/>
        </authorList>
    </citation>
    <scope>NUCLEOTIDE SEQUENCE [LARGE SCALE GENOMIC DNA]</scope>
    <source>
        <strain evidence="3 4">OYT1</strain>
    </source>
</reference>